<dbReference type="EMBL" id="CAJJDN010000011">
    <property type="protein sequence ID" value="CAD8058011.1"/>
    <property type="molecule type" value="Genomic_DNA"/>
</dbReference>
<sequence length="110" mass="12539">MKKFLAIALLILCITAKKHHKQATGEDVEANPMFQCFKDHCMDQAFECLSDEACTKILETCGQKYGGKHMQRDKLMECTANNELSAAYSNCMNNNCAQFAPTMRFFDKRK</sequence>
<reference evidence="2" key="1">
    <citation type="submission" date="2021-01" db="EMBL/GenBank/DDBJ databases">
        <authorList>
            <consortium name="Genoscope - CEA"/>
            <person name="William W."/>
        </authorList>
    </citation>
    <scope>NUCLEOTIDE SEQUENCE</scope>
</reference>
<dbReference type="Proteomes" id="UP000692954">
    <property type="component" value="Unassembled WGS sequence"/>
</dbReference>
<name>A0A8S1KUE4_9CILI</name>
<proteinExistence type="predicted"/>
<comment type="caution">
    <text evidence="2">The sequence shown here is derived from an EMBL/GenBank/DDBJ whole genome shotgun (WGS) entry which is preliminary data.</text>
</comment>
<keyword evidence="1" id="KW-0732">Signal</keyword>
<gene>
    <name evidence="2" type="ORF">PSON_ATCC_30995.1.T0110505</name>
</gene>
<evidence type="ECO:0000313" key="2">
    <source>
        <dbReference type="EMBL" id="CAD8058011.1"/>
    </source>
</evidence>
<protein>
    <submittedName>
        <fullName evidence="2">Uncharacterized protein</fullName>
    </submittedName>
</protein>
<keyword evidence="3" id="KW-1185">Reference proteome</keyword>
<accession>A0A8S1KUE4</accession>
<feature type="signal peptide" evidence="1">
    <location>
        <begin position="1"/>
        <end position="16"/>
    </location>
</feature>
<evidence type="ECO:0000256" key="1">
    <source>
        <dbReference type="SAM" id="SignalP"/>
    </source>
</evidence>
<organism evidence="2 3">
    <name type="scientific">Paramecium sonneborni</name>
    <dbReference type="NCBI Taxonomy" id="65129"/>
    <lineage>
        <taxon>Eukaryota</taxon>
        <taxon>Sar</taxon>
        <taxon>Alveolata</taxon>
        <taxon>Ciliophora</taxon>
        <taxon>Intramacronucleata</taxon>
        <taxon>Oligohymenophorea</taxon>
        <taxon>Peniculida</taxon>
        <taxon>Parameciidae</taxon>
        <taxon>Paramecium</taxon>
    </lineage>
</organism>
<dbReference type="AlphaFoldDB" id="A0A8S1KUE4"/>
<evidence type="ECO:0000313" key="3">
    <source>
        <dbReference type="Proteomes" id="UP000692954"/>
    </source>
</evidence>
<feature type="chain" id="PRO_5035795852" evidence="1">
    <location>
        <begin position="17"/>
        <end position="110"/>
    </location>
</feature>